<organism evidence="3 4">
    <name type="scientific">Akkermansia biwaensis</name>
    <dbReference type="NCBI Taxonomy" id="2946555"/>
    <lineage>
        <taxon>Bacteria</taxon>
        <taxon>Pseudomonadati</taxon>
        <taxon>Verrucomicrobiota</taxon>
        <taxon>Verrucomicrobiia</taxon>
        <taxon>Verrucomicrobiales</taxon>
        <taxon>Akkermansiaceae</taxon>
        <taxon>Akkermansia</taxon>
    </lineage>
</organism>
<feature type="transmembrane region" description="Helical" evidence="2">
    <location>
        <begin position="93"/>
        <end position="115"/>
    </location>
</feature>
<dbReference type="EMBL" id="AP025943">
    <property type="protein sequence ID" value="BDL42558.1"/>
    <property type="molecule type" value="Genomic_DNA"/>
</dbReference>
<keyword evidence="2" id="KW-0874">Quinone</keyword>
<feature type="transmembrane region" description="Helical" evidence="2">
    <location>
        <begin position="6"/>
        <end position="27"/>
    </location>
</feature>
<comment type="subcellular location">
    <subcellularLocation>
        <location evidence="2">Cell membrane</location>
        <topology evidence="2">Multi-pass membrane protein</topology>
    </subcellularLocation>
</comment>
<sequence length="304" mass="31944">MNIFASDILFYVFGALAVILSLMVVFMRNPVSSAMMMALSFGATAAVMIGLGAHFLGILQILVYAGAIMVLFAFIIMLLNVKLETSPFRRPVSVAVGVIIAGLFLGQLIGIIYSLPGAKDCGRCPMASAEQAWNDLKIGQDGATEGNAGVACGLRASTSAFTDAEIDRQISNGQQQGNAESVQAPGATASGKHGVNGLPLDKIAICGQKQGNYAFSGNSIDRLLSLSIQPPRITLPPLSPKCSAHLYPEGTTIRAEIDNGEFPDTALLGRTLFDKYNRTLIIAGLALLVSSIGVVVLSRRPSGK</sequence>
<keyword evidence="2" id="KW-1003">Cell membrane</keyword>
<dbReference type="PANTHER" id="PTHR33269">
    <property type="entry name" value="NADH-UBIQUINONE OXIDOREDUCTASE CHAIN 6"/>
    <property type="match status" value="1"/>
</dbReference>
<dbReference type="PANTHER" id="PTHR33269:SF17">
    <property type="entry name" value="NADH-UBIQUINONE OXIDOREDUCTASE CHAIN 6"/>
    <property type="match status" value="1"/>
</dbReference>
<dbReference type="RefSeq" id="WP_215434983.1">
    <property type="nucleotide sequence ID" value="NZ_AP025943.1"/>
</dbReference>
<protein>
    <recommendedName>
        <fullName evidence="2">NADH-quinone oxidoreductase subunit J</fullName>
        <ecNumber evidence="2">7.1.1.-</ecNumber>
    </recommendedName>
</protein>
<keyword evidence="2" id="KW-1133">Transmembrane helix</keyword>
<comment type="similarity">
    <text evidence="1 2">Belongs to the complex I subunit 6 family.</text>
</comment>
<dbReference type="Proteomes" id="UP001062263">
    <property type="component" value="Chromosome"/>
</dbReference>
<dbReference type="InterPro" id="IPR001457">
    <property type="entry name" value="NADH_UbQ/plastoQ_OxRdtase_su6"/>
</dbReference>
<evidence type="ECO:0000256" key="1">
    <source>
        <dbReference type="ARBA" id="ARBA00005698"/>
    </source>
</evidence>
<evidence type="ECO:0000313" key="4">
    <source>
        <dbReference type="Proteomes" id="UP001062263"/>
    </source>
</evidence>
<name>A0ABM7ZCY4_9BACT</name>
<comment type="catalytic activity">
    <reaction evidence="2">
        <text>a quinone + NADH + 5 H(+)(in) = a quinol + NAD(+) + 4 H(+)(out)</text>
        <dbReference type="Rhea" id="RHEA:57888"/>
        <dbReference type="ChEBI" id="CHEBI:15378"/>
        <dbReference type="ChEBI" id="CHEBI:24646"/>
        <dbReference type="ChEBI" id="CHEBI:57540"/>
        <dbReference type="ChEBI" id="CHEBI:57945"/>
        <dbReference type="ChEBI" id="CHEBI:132124"/>
    </reaction>
</comment>
<feature type="transmembrane region" description="Helical" evidence="2">
    <location>
        <begin position="34"/>
        <end position="55"/>
    </location>
</feature>
<keyword evidence="2" id="KW-0812">Transmembrane</keyword>
<evidence type="ECO:0000256" key="2">
    <source>
        <dbReference type="RuleBase" id="RU004429"/>
    </source>
</evidence>
<dbReference type="Pfam" id="PF00499">
    <property type="entry name" value="Oxidored_q3"/>
    <property type="match status" value="1"/>
</dbReference>
<reference evidence="3" key="1">
    <citation type="submission" date="2022-06" db="EMBL/GenBank/DDBJ databases">
        <title>Akkermansia biwalacus sp. nov., an anaerobic mucin-degrading bacterium isolated from human intestine.</title>
        <authorList>
            <person name="Kobayashi Y."/>
            <person name="Inoue S."/>
            <person name="Kawahara T."/>
            <person name="Kohda N."/>
        </authorList>
    </citation>
    <scope>NUCLEOTIDE SEQUENCE</scope>
    <source>
        <strain evidence="3">WON2089</strain>
    </source>
</reference>
<keyword evidence="2" id="KW-0472">Membrane</keyword>
<dbReference type="EC" id="7.1.1.-" evidence="2"/>
<dbReference type="Gene3D" id="1.20.120.1200">
    <property type="entry name" value="NADH-ubiquinone/plastoquinone oxidoreductase chain 6, subunit NuoJ"/>
    <property type="match status" value="1"/>
</dbReference>
<accession>A0ABM7ZCY4</accession>
<feature type="transmembrane region" description="Helical" evidence="2">
    <location>
        <begin position="61"/>
        <end position="81"/>
    </location>
</feature>
<proteinExistence type="inferred from homology"/>
<comment type="function">
    <text evidence="2">NDH-1 shuttles electrons from NADH, via FMN and iron-sulfur (Fe-S) centers, to quinones in the respiratory chain. Couples the redox reaction to proton translocation (for every two electrons transferred, four hydrogen ions are translocated across the cytoplasmic membrane), and thus conserves the redox energy in a proton gradient.</text>
</comment>
<dbReference type="InterPro" id="IPR042106">
    <property type="entry name" value="Nuo/plastoQ_OxRdtase_6_NuoJ"/>
</dbReference>
<keyword evidence="2" id="KW-0520">NAD</keyword>
<keyword evidence="4" id="KW-1185">Reference proteome</keyword>
<feature type="transmembrane region" description="Helical" evidence="2">
    <location>
        <begin position="280"/>
        <end position="298"/>
    </location>
</feature>
<evidence type="ECO:0000313" key="3">
    <source>
        <dbReference type="EMBL" id="BDL42558.1"/>
    </source>
</evidence>
<gene>
    <name evidence="3" type="ORF">Abiwalacus_01320</name>
</gene>